<reference evidence="2 3" key="2">
    <citation type="journal article" date="2021" name="Int. J. Syst. Evol. Microbiol.">
        <title>Isolation and Polyphasic Characterization of Desulfuromonas versatilis sp. Nov., an Electrogenic Bacteria Capable of Versatile Metabolism Isolated from a Graphene Oxide-Reducing Enrichment Culture.</title>
        <authorList>
            <person name="Xie L."/>
            <person name="Yoshida N."/>
            <person name="Ishii S."/>
            <person name="Meng L."/>
        </authorList>
    </citation>
    <scope>NUCLEOTIDE SEQUENCE [LARGE SCALE GENOMIC DNA]</scope>
    <source>
        <strain evidence="2 3">NIT-T3</strain>
    </source>
</reference>
<accession>A0ABN6E7H2</accession>
<proteinExistence type="predicted"/>
<feature type="region of interest" description="Disordered" evidence="1">
    <location>
        <begin position="72"/>
        <end position="103"/>
    </location>
</feature>
<protein>
    <submittedName>
        <fullName evidence="2">Uncharacterized protein</fullName>
    </submittedName>
</protein>
<sequence>MRKGDIESPDELTERGEVVRVGKALGQYSREEMQKTWTQRGGKIAEKVNGGLGKTRTVNGLPEAAEDGHGLFFSKAKPRSGGKQERPEWLWGDPGINFNRRTT</sequence>
<reference evidence="2 3" key="1">
    <citation type="journal article" date="2016" name="C (Basel)">
        <title>Selective Growth of and Electricity Production by Marine Exoelectrogenic Bacteria in Self-Aggregated Hydrogel of Microbially Reduced Graphene Oxide.</title>
        <authorList>
            <person name="Yoshida N."/>
            <person name="Goto Y."/>
            <person name="Miyata Y."/>
        </authorList>
    </citation>
    <scope>NUCLEOTIDE SEQUENCE [LARGE SCALE GENOMIC DNA]</scope>
    <source>
        <strain evidence="2 3">NIT-T3</strain>
    </source>
</reference>
<dbReference type="Proteomes" id="UP001319827">
    <property type="component" value="Chromosome"/>
</dbReference>
<evidence type="ECO:0000256" key="1">
    <source>
        <dbReference type="SAM" id="MobiDB-lite"/>
    </source>
</evidence>
<evidence type="ECO:0000313" key="2">
    <source>
        <dbReference type="EMBL" id="BCR07039.1"/>
    </source>
</evidence>
<keyword evidence="3" id="KW-1185">Reference proteome</keyword>
<dbReference type="RefSeq" id="WP_221250409.1">
    <property type="nucleotide sequence ID" value="NZ_AP024355.1"/>
</dbReference>
<dbReference type="EMBL" id="AP024355">
    <property type="protein sequence ID" value="BCR07039.1"/>
    <property type="molecule type" value="Genomic_DNA"/>
</dbReference>
<organism evidence="2 3">
    <name type="scientific">Desulfuromonas versatilis</name>
    <dbReference type="NCBI Taxonomy" id="2802975"/>
    <lineage>
        <taxon>Bacteria</taxon>
        <taxon>Pseudomonadati</taxon>
        <taxon>Thermodesulfobacteriota</taxon>
        <taxon>Desulfuromonadia</taxon>
        <taxon>Desulfuromonadales</taxon>
        <taxon>Desulfuromonadaceae</taxon>
        <taxon>Desulfuromonas</taxon>
    </lineage>
</organism>
<gene>
    <name evidence="2" type="ORF">DESUT3_41080</name>
</gene>
<evidence type="ECO:0000313" key="3">
    <source>
        <dbReference type="Proteomes" id="UP001319827"/>
    </source>
</evidence>
<name>A0ABN6E7H2_9BACT</name>